<feature type="transmembrane region" description="Helical" evidence="8">
    <location>
        <begin position="95"/>
        <end position="117"/>
    </location>
</feature>
<dbReference type="SUPFAM" id="SSF55804">
    <property type="entry name" value="Phoshotransferase/anion transport protein"/>
    <property type="match status" value="1"/>
</dbReference>
<evidence type="ECO:0000256" key="3">
    <source>
        <dbReference type="ARBA" id="ARBA00022449"/>
    </source>
</evidence>
<feature type="domain" description="PTS EIIA type-2" evidence="9">
    <location>
        <begin position="691"/>
        <end position="834"/>
    </location>
</feature>
<dbReference type="AlphaFoldDB" id="A0A345UJ08"/>
<evidence type="ECO:0000313" key="11">
    <source>
        <dbReference type="Proteomes" id="UP000254808"/>
    </source>
</evidence>
<dbReference type="InterPro" id="IPR038770">
    <property type="entry name" value="Na+/solute_symporter_sf"/>
</dbReference>
<feature type="transmembrane region" description="Helical" evidence="8">
    <location>
        <begin position="273"/>
        <end position="291"/>
    </location>
</feature>
<evidence type="ECO:0000256" key="6">
    <source>
        <dbReference type="ARBA" id="ARBA00023065"/>
    </source>
</evidence>
<evidence type="ECO:0000256" key="5">
    <source>
        <dbReference type="ARBA" id="ARBA00022989"/>
    </source>
</evidence>
<proteinExistence type="predicted"/>
<evidence type="ECO:0000256" key="2">
    <source>
        <dbReference type="ARBA" id="ARBA00022448"/>
    </source>
</evidence>
<dbReference type="Pfam" id="PF00359">
    <property type="entry name" value="PTS_EIIA_2"/>
    <property type="match status" value="1"/>
</dbReference>
<dbReference type="PANTHER" id="PTHR43562">
    <property type="entry name" value="NAPA-TYPE SODIUM/HYDROGEN ANTIPORTER"/>
    <property type="match status" value="1"/>
</dbReference>
<dbReference type="InterPro" id="IPR006153">
    <property type="entry name" value="Cation/H_exchanger_TM"/>
</dbReference>
<keyword evidence="6" id="KW-0406">Ion transport</keyword>
<comment type="subcellular location">
    <subcellularLocation>
        <location evidence="1">Membrane</location>
        <topology evidence="1">Multi-pass membrane protein</topology>
    </subcellularLocation>
</comment>
<evidence type="ECO:0000256" key="8">
    <source>
        <dbReference type="SAM" id="Phobius"/>
    </source>
</evidence>
<sequence length="838" mass="92182">MHLLYNFSLPINDPVLIFAIVMLIILLAPMVVQRLKIPGLVGTILAGTIVGPSVLGLLERDDTIILLGTVGLLYLMFMAGLSIDLNKFEKNRNKSVAFGLISFLIPQLAALPVGMLLLDFSLASSLLLGSIVGSHTLLAYPIANRIGITKNTGVTMAMGGTIVTDMFSLLILAIVANSLSDATGFTFWLTFALLVVGYTALILLGLPVLGRWFFKNVRNQTNTEYVFMIALLFISAFLADVVGLAPIIGAFLAGLTLNRLVPESGTLMSRVQFVGNAYFIPFFLISVGMLVDVRVMAESWEVWAQTGAFVALVVFGKSLAAKITQWIYKMSPAEGWTIAGLTIPQAAATLAVTLVGFEIGLLSQTSVNAVVLMILITCLIGPSLVERFGRQVALQEASAQYNPQDAPERILVPLANPQTAEALMDIAMIIRRSNSSEPLFPLTVARSSENADTDARVAESEKMLSHAVVHAAAAETPVIPVTRIDMNISNGITRAIRELRISHVVIGWNGEISARQLIFGTVLDQLLDESKQLIMVSKVVHPINITERIFLVVPPYLDRETGFTGAVGTIKNMVNEIGASLVVVTSRNNHKTMREIISNKDPEIEAEYITLNEWSDLLKDERIQFKDEEDLLILLSTRNGTVSWDANLERLPRIIAQNYPDVNFLTIYPAEVSSDENAHNYVAFDSMQDIPDIHNENVNFELDDMDARQALRELMSKRFSANPVELTEIIDKVLTQETDNLPGELPGVVLTKSRSVNVEKPTLFLGISPNGIEYPDIEEKVKLLFVLITPASHSTQRNIRTLGNIARLLGHRKTYKKLMEARNFTEVSKIITKARSEF</sequence>
<dbReference type="Proteomes" id="UP000254808">
    <property type="component" value="Chromosome"/>
</dbReference>
<feature type="transmembrane region" description="Helical" evidence="8">
    <location>
        <begin position="154"/>
        <end position="175"/>
    </location>
</feature>
<organism evidence="10 11">
    <name type="scientific">Cyclonatronum proteinivorum</name>
    <dbReference type="NCBI Taxonomy" id="1457365"/>
    <lineage>
        <taxon>Bacteria</taxon>
        <taxon>Pseudomonadati</taxon>
        <taxon>Balneolota</taxon>
        <taxon>Balneolia</taxon>
        <taxon>Balneolales</taxon>
        <taxon>Cyclonatronaceae</taxon>
        <taxon>Cyclonatronum</taxon>
    </lineage>
</organism>
<dbReference type="RefSeq" id="WP_114983738.1">
    <property type="nucleotide sequence ID" value="NZ_CP027806.1"/>
</dbReference>
<dbReference type="PROSITE" id="PS51094">
    <property type="entry name" value="PTS_EIIA_TYPE_2"/>
    <property type="match status" value="1"/>
</dbReference>
<feature type="transmembrane region" description="Helical" evidence="8">
    <location>
        <begin position="15"/>
        <end position="32"/>
    </location>
</feature>
<dbReference type="InterPro" id="IPR002178">
    <property type="entry name" value="PTS_EIIA_type-2_dom"/>
</dbReference>
<dbReference type="Gene3D" id="3.40.930.10">
    <property type="entry name" value="Mannitol-specific EII, Chain A"/>
    <property type="match status" value="1"/>
</dbReference>
<dbReference type="Pfam" id="PF00999">
    <property type="entry name" value="Na_H_Exchanger"/>
    <property type="match status" value="1"/>
</dbReference>
<feature type="transmembrane region" description="Helical" evidence="8">
    <location>
        <begin position="64"/>
        <end position="83"/>
    </location>
</feature>
<dbReference type="InterPro" id="IPR016152">
    <property type="entry name" value="PTrfase/Anion_transptr"/>
</dbReference>
<keyword evidence="11" id="KW-1185">Reference proteome</keyword>
<evidence type="ECO:0000313" key="10">
    <source>
        <dbReference type="EMBL" id="AXJ00460.1"/>
    </source>
</evidence>
<feature type="transmembrane region" description="Helical" evidence="8">
    <location>
        <begin position="335"/>
        <end position="355"/>
    </location>
</feature>
<dbReference type="GO" id="GO:0016020">
    <property type="term" value="C:membrane"/>
    <property type="evidence" value="ECO:0007669"/>
    <property type="project" value="UniProtKB-SubCell"/>
</dbReference>
<dbReference type="OrthoDB" id="9793589at2"/>
<protein>
    <submittedName>
        <fullName evidence="10">Transporter, CPA2 family</fullName>
    </submittedName>
</protein>
<dbReference type="Gene3D" id="3.40.50.620">
    <property type="entry name" value="HUPs"/>
    <property type="match status" value="1"/>
</dbReference>
<evidence type="ECO:0000259" key="9">
    <source>
        <dbReference type="PROSITE" id="PS51094"/>
    </source>
</evidence>
<evidence type="ECO:0000256" key="4">
    <source>
        <dbReference type="ARBA" id="ARBA00022692"/>
    </source>
</evidence>
<keyword evidence="5 8" id="KW-1133">Transmembrane helix</keyword>
<dbReference type="Gene3D" id="1.20.1530.20">
    <property type="match status" value="1"/>
</dbReference>
<reference evidence="10 11" key="1">
    <citation type="submission" date="2018-03" db="EMBL/GenBank/DDBJ databases">
        <title>Phenotypic and genomic properties of Cyclonatronum proteinivorum gen. nov., sp. nov., a haloalkaliphilic bacteroidete from soda lakes possessing Na+-translocating rhodopsin.</title>
        <authorList>
            <person name="Toshchakov S.V."/>
            <person name="Korzhenkov A."/>
            <person name="Samarov N.I."/>
            <person name="Kublanov I.V."/>
            <person name="Muntyan M.S."/>
            <person name="Sorokin D.Y."/>
        </authorList>
    </citation>
    <scope>NUCLEOTIDE SEQUENCE [LARGE SCALE GENOMIC DNA]</scope>
    <source>
        <strain evidence="10 11">Omega</strain>
    </source>
</reference>
<keyword evidence="2" id="KW-0813">Transport</keyword>
<dbReference type="GO" id="GO:1902600">
    <property type="term" value="P:proton transmembrane transport"/>
    <property type="evidence" value="ECO:0007669"/>
    <property type="project" value="InterPro"/>
</dbReference>
<feature type="transmembrane region" description="Helical" evidence="8">
    <location>
        <begin position="367"/>
        <end position="385"/>
    </location>
</feature>
<evidence type="ECO:0000256" key="7">
    <source>
        <dbReference type="ARBA" id="ARBA00023136"/>
    </source>
</evidence>
<accession>A0A345UJ08</accession>
<evidence type="ECO:0000256" key="1">
    <source>
        <dbReference type="ARBA" id="ARBA00004141"/>
    </source>
</evidence>
<keyword evidence="4 8" id="KW-0812">Transmembrane</keyword>
<dbReference type="Pfam" id="PF00582">
    <property type="entry name" value="Usp"/>
    <property type="match status" value="1"/>
</dbReference>
<dbReference type="KEGG" id="cprv:CYPRO_1196"/>
<gene>
    <name evidence="10" type="ORF">CYPRO_1196</name>
</gene>
<feature type="transmembrane region" description="Helical" evidence="8">
    <location>
        <begin position="123"/>
        <end position="142"/>
    </location>
</feature>
<feature type="transmembrane region" description="Helical" evidence="8">
    <location>
        <begin position="39"/>
        <end position="58"/>
    </location>
</feature>
<dbReference type="EMBL" id="CP027806">
    <property type="protein sequence ID" value="AXJ00460.1"/>
    <property type="molecule type" value="Genomic_DNA"/>
</dbReference>
<keyword evidence="3" id="KW-0050">Antiport</keyword>
<dbReference type="SUPFAM" id="SSF52402">
    <property type="entry name" value="Adenine nucleotide alpha hydrolases-like"/>
    <property type="match status" value="1"/>
</dbReference>
<feature type="transmembrane region" description="Helical" evidence="8">
    <location>
        <begin position="226"/>
        <end position="253"/>
    </location>
</feature>
<dbReference type="GO" id="GO:0015297">
    <property type="term" value="F:antiporter activity"/>
    <property type="evidence" value="ECO:0007669"/>
    <property type="project" value="UniProtKB-KW"/>
</dbReference>
<dbReference type="InterPro" id="IPR006016">
    <property type="entry name" value="UspA"/>
</dbReference>
<name>A0A345UJ08_9BACT</name>
<dbReference type="PANTHER" id="PTHR43562:SF4">
    <property type="entry name" value="NA(+)_H(+) ANTIPORTER NHAS5"/>
    <property type="match status" value="1"/>
</dbReference>
<keyword evidence="7 8" id="KW-0472">Membrane</keyword>
<feature type="transmembrane region" description="Helical" evidence="8">
    <location>
        <begin position="187"/>
        <end position="214"/>
    </location>
</feature>
<dbReference type="InterPro" id="IPR014729">
    <property type="entry name" value="Rossmann-like_a/b/a_fold"/>
</dbReference>
<feature type="transmembrane region" description="Helical" evidence="8">
    <location>
        <begin position="303"/>
        <end position="323"/>
    </location>
</feature>